<feature type="compositionally biased region" description="Basic and acidic residues" evidence="1">
    <location>
        <begin position="68"/>
        <end position="84"/>
    </location>
</feature>
<dbReference type="SUPFAM" id="SSF88713">
    <property type="entry name" value="Glycoside hydrolase/deacetylase"/>
    <property type="match status" value="1"/>
</dbReference>
<evidence type="ECO:0000259" key="2">
    <source>
        <dbReference type="PROSITE" id="PS51677"/>
    </source>
</evidence>
<dbReference type="GO" id="GO:0005975">
    <property type="term" value="P:carbohydrate metabolic process"/>
    <property type="evidence" value="ECO:0007669"/>
    <property type="project" value="InterPro"/>
</dbReference>
<feature type="domain" description="NodB homology" evidence="2">
    <location>
        <begin position="87"/>
        <end position="270"/>
    </location>
</feature>
<dbReference type="PANTHER" id="PTHR10587:SF137">
    <property type="entry name" value="4-DEOXY-4-FORMAMIDO-L-ARABINOSE-PHOSPHOUNDECAPRENOL DEFORMYLASE ARND-RELATED"/>
    <property type="match status" value="1"/>
</dbReference>
<dbReference type="EMBL" id="JAKFHA010000003">
    <property type="protein sequence ID" value="MCF2527114.1"/>
    <property type="molecule type" value="Genomic_DNA"/>
</dbReference>
<evidence type="ECO:0000256" key="1">
    <source>
        <dbReference type="SAM" id="MobiDB-lite"/>
    </source>
</evidence>
<dbReference type="InterPro" id="IPR050248">
    <property type="entry name" value="Polysacc_deacetylase_ArnD"/>
</dbReference>
<name>A0AA41U2H5_9ACTN</name>
<dbReference type="Proteomes" id="UP001165378">
    <property type="component" value="Unassembled WGS sequence"/>
</dbReference>
<organism evidence="3 4">
    <name type="scientific">Yinghuangia soli</name>
    <dbReference type="NCBI Taxonomy" id="2908204"/>
    <lineage>
        <taxon>Bacteria</taxon>
        <taxon>Bacillati</taxon>
        <taxon>Actinomycetota</taxon>
        <taxon>Actinomycetes</taxon>
        <taxon>Kitasatosporales</taxon>
        <taxon>Streptomycetaceae</taxon>
        <taxon>Yinghuangia</taxon>
    </lineage>
</organism>
<dbReference type="InterPro" id="IPR002509">
    <property type="entry name" value="NODB_dom"/>
</dbReference>
<feature type="region of interest" description="Disordered" evidence="1">
    <location>
        <begin position="34"/>
        <end position="100"/>
    </location>
</feature>
<gene>
    <name evidence="3" type="ORF">LZ495_07770</name>
</gene>
<sequence length="274" mass="29039">MRRNPEAGRGRGTARAVAGTAGAALLLAIAACGTGGGGSADRTPPPAAASGDPSAPTAGGESRSSHRMAPDRKVSPEITRETEAGGKAVALTIDDGPDPRSTPQMLDLLKQHNAKATFCMLGPAAKAHPDLVKRVAAEGHRLCNHSMSHNVRQSSESEDYNRNEIVEANRLIQEAAGPDAKIWYYRAPGGDFKPWIRDIAAENGLRPLGWNVDSDDWKRDGTAAIVDRLKQQIKPGRVALLHDGGGERSQSVAALAEILDHLDAEGYTYSFPKA</sequence>
<dbReference type="RefSeq" id="WP_235051261.1">
    <property type="nucleotide sequence ID" value="NZ_JAKFHA010000003.1"/>
</dbReference>
<keyword evidence="4" id="KW-1185">Reference proteome</keyword>
<comment type="caution">
    <text evidence="3">The sequence shown here is derived from an EMBL/GenBank/DDBJ whole genome shotgun (WGS) entry which is preliminary data.</text>
</comment>
<protein>
    <submittedName>
        <fullName evidence="3">Polysaccharide deacetylase family protein</fullName>
    </submittedName>
</protein>
<dbReference type="AlphaFoldDB" id="A0AA41U2H5"/>
<dbReference type="PROSITE" id="PS51257">
    <property type="entry name" value="PROKAR_LIPOPROTEIN"/>
    <property type="match status" value="1"/>
</dbReference>
<proteinExistence type="predicted"/>
<dbReference type="Pfam" id="PF01522">
    <property type="entry name" value="Polysacc_deac_1"/>
    <property type="match status" value="1"/>
</dbReference>
<feature type="compositionally biased region" description="Low complexity" evidence="1">
    <location>
        <begin position="48"/>
        <end position="60"/>
    </location>
</feature>
<dbReference type="CDD" id="cd10917">
    <property type="entry name" value="CE4_NodB_like_6s_7s"/>
    <property type="match status" value="1"/>
</dbReference>
<dbReference type="InterPro" id="IPR011330">
    <property type="entry name" value="Glyco_hydro/deAcase_b/a-brl"/>
</dbReference>
<evidence type="ECO:0000313" key="4">
    <source>
        <dbReference type="Proteomes" id="UP001165378"/>
    </source>
</evidence>
<dbReference type="PANTHER" id="PTHR10587">
    <property type="entry name" value="GLYCOSYL TRANSFERASE-RELATED"/>
    <property type="match status" value="1"/>
</dbReference>
<accession>A0AA41U2H5</accession>
<dbReference type="PROSITE" id="PS51677">
    <property type="entry name" value="NODB"/>
    <property type="match status" value="1"/>
</dbReference>
<evidence type="ECO:0000313" key="3">
    <source>
        <dbReference type="EMBL" id="MCF2527114.1"/>
    </source>
</evidence>
<dbReference type="GO" id="GO:0016810">
    <property type="term" value="F:hydrolase activity, acting on carbon-nitrogen (but not peptide) bonds"/>
    <property type="evidence" value="ECO:0007669"/>
    <property type="project" value="InterPro"/>
</dbReference>
<reference evidence="3" key="1">
    <citation type="submission" date="2022-01" db="EMBL/GenBank/DDBJ databases">
        <title>Genome-Based Taxonomic Classification of the Phylum Actinobacteria.</title>
        <authorList>
            <person name="Gao Y."/>
        </authorList>
    </citation>
    <scope>NUCLEOTIDE SEQUENCE</scope>
    <source>
        <strain evidence="3">KLBMP 8922</strain>
    </source>
</reference>
<dbReference type="Gene3D" id="3.20.20.370">
    <property type="entry name" value="Glycoside hydrolase/deacetylase"/>
    <property type="match status" value="1"/>
</dbReference>